<dbReference type="InterPro" id="IPR052517">
    <property type="entry name" value="GlcG_carb_metab_protein"/>
</dbReference>
<dbReference type="RefSeq" id="WP_275684113.1">
    <property type="nucleotide sequence ID" value="NZ_JAJLJH010000007.1"/>
</dbReference>
<dbReference type="PANTHER" id="PTHR34309:SF1">
    <property type="entry name" value="PROTEIN GLCG"/>
    <property type="match status" value="1"/>
</dbReference>
<sequence length="142" mass="14379">MDATYATASINRDAAQALIEAARAASRDLGIRVTIAVTDAGGHLAALARDDGAPFLTVDVAIDKAWTATSFGLPTHVWSDVIANPQVAQLAHRPRLVAVGGGVPIVSGGRVVGGIGISGGNAQQDRDAAEIALKALGFELAS</sequence>
<dbReference type="Gene3D" id="3.30.450.150">
    <property type="entry name" value="Haem-degrading domain"/>
    <property type="match status" value="1"/>
</dbReference>
<evidence type="ECO:0000313" key="1">
    <source>
        <dbReference type="EMBL" id="MCK9688067.1"/>
    </source>
</evidence>
<keyword evidence="2" id="KW-1185">Reference proteome</keyword>
<proteinExistence type="predicted"/>
<dbReference type="AlphaFoldDB" id="A0A9X2C1A3"/>
<dbReference type="EMBL" id="JAJLJH010000007">
    <property type="protein sequence ID" value="MCK9688067.1"/>
    <property type="molecule type" value="Genomic_DNA"/>
</dbReference>
<dbReference type="InterPro" id="IPR038084">
    <property type="entry name" value="PduO/GlcC-like_sf"/>
</dbReference>
<gene>
    <name evidence="1" type="ORF">LPC04_20375</name>
</gene>
<name>A0A9X2C1A3_9BURK</name>
<accession>A0A9X2C1A3</accession>
<evidence type="ECO:0000313" key="2">
    <source>
        <dbReference type="Proteomes" id="UP001139353"/>
    </source>
</evidence>
<organism evidence="1 2">
    <name type="scientific">Scleromatobacter humisilvae</name>
    <dbReference type="NCBI Taxonomy" id="2897159"/>
    <lineage>
        <taxon>Bacteria</taxon>
        <taxon>Pseudomonadati</taxon>
        <taxon>Pseudomonadota</taxon>
        <taxon>Betaproteobacteria</taxon>
        <taxon>Burkholderiales</taxon>
        <taxon>Sphaerotilaceae</taxon>
        <taxon>Scleromatobacter</taxon>
    </lineage>
</organism>
<dbReference type="Proteomes" id="UP001139353">
    <property type="component" value="Unassembled WGS sequence"/>
</dbReference>
<comment type="caution">
    <text evidence="1">The sequence shown here is derived from an EMBL/GenBank/DDBJ whole genome shotgun (WGS) entry which is preliminary data.</text>
</comment>
<protein>
    <submittedName>
        <fullName evidence="1">Heme-binding protein</fullName>
    </submittedName>
</protein>
<dbReference type="Pfam" id="PF03928">
    <property type="entry name" value="HbpS-like"/>
    <property type="match status" value="1"/>
</dbReference>
<dbReference type="InterPro" id="IPR005624">
    <property type="entry name" value="PduO/GlcC-like"/>
</dbReference>
<dbReference type="PANTHER" id="PTHR34309">
    <property type="entry name" value="SLR1406 PROTEIN"/>
    <property type="match status" value="1"/>
</dbReference>
<reference evidence="1" key="1">
    <citation type="submission" date="2021-11" db="EMBL/GenBank/DDBJ databases">
        <title>BS-T2-15 a new species belonging to the Comamonadaceae family isolated from the soil of a French oak forest.</title>
        <authorList>
            <person name="Mieszkin S."/>
            <person name="Alain K."/>
        </authorList>
    </citation>
    <scope>NUCLEOTIDE SEQUENCE</scope>
    <source>
        <strain evidence="1">BS-T2-15</strain>
    </source>
</reference>
<dbReference type="SUPFAM" id="SSF143744">
    <property type="entry name" value="GlcG-like"/>
    <property type="match status" value="1"/>
</dbReference>